<dbReference type="PANTHER" id="PTHR44757:SF2">
    <property type="entry name" value="BIOFILM ARCHITECTURE MAINTENANCE PROTEIN MBAA"/>
    <property type="match status" value="1"/>
</dbReference>
<dbReference type="InterPro" id="IPR000160">
    <property type="entry name" value="GGDEF_dom"/>
</dbReference>
<evidence type="ECO:0000259" key="3">
    <source>
        <dbReference type="PROSITE" id="PS50885"/>
    </source>
</evidence>
<keyword evidence="6" id="KW-1185">Reference proteome</keyword>
<name>A0ABU3PA97_9BURK</name>
<evidence type="ECO:0000313" key="5">
    <source>
        <dbReference type="EMBL" id="MDT8999448.1"/>
    </source>
</evidence>
<dbReference type="InterPro" id="IPR029787">
    <property type="entry name" value="Nucleotide_cyclase"/>
</dbReference>
<dbReference type="CDD" id="cd01949">
    <property type="entry name" value="GGDEF"/>
    <property type="match status" value="1"/>
</dbReference>
<keyword evidence="1" id="KW-0472">Membrane</keyword>
<dbReference type="SUPFAM" id="SSF55073">
    <property type="entry name" value="Nucleotide cyclase"/>
    <property type="match status" value="1"/>
</dbReference>
<feature type="domain" description="GGDEF" evidence="4">
    <location>
        <begin position="400"/>
        <end position="534"/>
    </location>
</feature>
<dbReference type="Pfam" id="PF00563">
    <property type="entry name" value="EAL"/>
    <property type="match status" value="1"/>
</dbReference>
<dbReference type="InterPro" id="IPR001633">
    <property type="entry name" value="EAL_dom"/>
</dbReference>
<comment type="caution">
    <text evidence="5">The sequence shown here is derived from an EMBL/GenBank/DDBJ whole genome shotgun (WGS) entry which is preliminary data.</text>
</comment>
<gene>
    <name evidence="5" type="ORF">RQP53_09235</name>
</gene>
<feature type="transmembrane region" description="Helical" evidence="1">
    <location>
        <begin position="293"/>
        <end position="314"/>
    </location>
</feature>
<dbReference type="CDD" id="cd01948">
    <property type="entry name" value="EAL"/>
    <property type="match status" value="1"/>
</dbReference>
<dbReference type="Gene3D" id="6.10.340.10">
    <property type="match status" value="1"/>
</dbReference>
<dbReference type="PANTHER" id="PTHR44757">
    <property type="entry name" value="DIGUANYLATE CYCLASE DGCP"/>
    <property type="match status" value="1"/>
</dbReference>
<dbReference type="PROSITE" id="PS50887">
    <property type="entry name" value="GGDEF"/>
    <property type="match status" value="1"/>
</dbReference>
<dbReference type="SMART" id="SM00267">
    <property type="entry name" value="GGDEF"/>
    <property type="match status" value="1"/>
</dbReference>
<dbReference type="SMART" id="SM00052">
    <property type="entry name" value="EAL"/>
    <property type="match status" value="1"/>
</dbReference>
<dbReference type="Gene3D" id="3.20.20.450">
    <property type="entry name" value="EAL domain"/>
    <property type="match status" value="1"/>
</dbReference>
<dbReference type="Pfam" id="PF00990">
    <property type="entry name" value="GGDEF"/>
    <property type="match status" value="1"/>
</dbReference>
<dbReference type="SMART" id="SM00304">
    <property type="entry name" value="HAMP"/>
    <property type="match status" value="1"/>
</dbReference>
<feature type="domain" description="EAL" evidence="2">
    <location>
        <begin position="541"/>
        <end position="794"/>
    </location>
</feature>
<dbReference type="InterPro" id="IPR043128">
    <property type="entry name" value="Rev_trsase/Diguanyl_cyclase"/>
</dbReference>
<feature type="domain" description="HAMP" evidence="3">
    <location>
        <begin position="315"/>
        <end position="367"/>
    </location>
</feature>
<dbReference type="CDD" id="cd06225">
    <property type="entry name" value="HAMP"/>
    <property type="match status" value="1"/>
</dbReference>
<dbReference type="Gene3D" id="3.30.70.270">
    <property type="match status" value="1"/>
</dbReference>
<proteinExistence type="predicted"/>
<keyword evidence="1" id="KW-0812">Transmembrane</keyword>
<dbReference type="RefSeq" id="WP_315650005.1">
    <property type="nucleotide sequence ID" value="NZ_JAVXZY010000003.1"/>
</dbReference>
<evidence type="ECO:0000259" key="4">
    <source>
        <dbReference type="PROSITE" id="PS50887"/>
    </source>
</evidence>
<evidence type="ECO:0000313" key="6">
    <source>
        <dbReference type="Proteomes" id="UP001246372"/>
    </source>
</evidence>
<keyword evidence="1" id="KW-1133">Transmembrane helix</keyword>
<evidence type="ECO:0000259" key="2">
    <source>
        <dbReference type="PROSITE" id="PS50883"/>
    </source>
</evidence>
<dbReference type="NCBIfam" id="TIGR00254">
    <property type="entry name" value="GGDEF"/>
    <property type="match status" value="1"/>
</dbReference>
<dbReference type="InterPro" id="IPR052155">
    <property type="entry name" value="Biofilm_reg_signaling"/>
</dbReference>
<dbReference type="Proteomes" id="UP001246372">
    <property type="component" value="Unassembled WGS sequence"/>
</dbReference>
<organism evidence="5 6">
    <name type="scientific">Roseateles aquae</name>
    <dbReference type="NCBI Taxonomy" id="3077235"/>
    <lineage>
        <taxon>Bacteria</taxon>
        <taxon>Pseudomonadati</taxon>
        <taxon>Pseudomonadota</taxon>
        <taxon>Betaproteobacteria</taxon>
        <taxon>Burkholderiales</taxon>
        <taxon>Sphaerotilaceae</taxon>
        <taxon>Roseateles</taxon>
    </lineage>
</organism>
<dbReference type="InterPro" id="IPR003660">
    <property type="entry name" value="HAMP_dom"/>
</dbReference>
<dbReference type="SUPFAM" id="SSF158472">
    <property type="entry name" value="HAMP domain-like"/>
    <property type="match status" value="1"/>
</dbReference>
<dbReference type="PROSITE" id="PS50885">
    <property type="entry name" value="HAMP"/>
    <property type="match status" value="1"/>
</dbReference>
<dbReference type="InterPro" id="IPR029150">
    <property type="entry name" value="dCache_3"/>
</dbReference>
<dbReference type="EMBL" id="JAVXZY010000003">
    <property type="protein sequence ID" value="MDT8999448.1"/>
    <property type="molecule type" value="Genomic_DNA"/>
</dbReference>
<dbReference type="InterPro" id="IPR035919">
    <property type="entry name" value="EAL_sf"/>
</dbReference>
<accession>A0ABU3PA97</accession>
<reference evidence="5" key="1">
    <citation type="submission" date="2023-09" db="EMBL/GenBank/DDBJ databases">
        <title>Paucibacter sp. APW11 Genome sequencing and assembly.</title>
        <authorList>
            <person name="Kim I."/>
        </authorList>
    </citation>
    <scope>NUCLEOTIDE SEQUENCE</scope>
    <source>
        <strain evidence="5">APW11</strain>
    </source>
</reference>
<dbReference type="Pfam" id="PF00672">
    <property type="entry name" value="HAMP"/>
    <property type="match status" value="1"/>
</dbReference>
<dbReference type="Pfam" id="PF14827">
    <property type="entry name" value="dCache_3"/>
    <property type="match status" value="1"/>
</dbReference>
<dbReference type="PROSITE" id="PS50883">
    <property type="entry name" value="EAL"/>
    <property type="match status" value="1"/>
</dbReference>
<dbReference type="SUPFAM" id="SSF141868">
    <property type="entry name" value="EAL domain-like"/>
    <property type="match status" value="1"/>
</dbReference>
<evidence type="ECO:0000256" key="1">
    <source>
        <dbReference type="SAM" id="Phobius"/>
    </source>
</evidence>
<protein>
    <submittedName>
        <fullName evidence="5">EAL domain-containing protein</fullName>
    </submittedName>
</protein>
<sequence length="811" mass="89178">MSATEAMRLPGFLNLRRLEGRIVALFLALLLVVQLASFALISNTIARNADASISQELATGERVFRRVLSTDLQQHQSEAKLLEADHGFRQVLEEGLNSQELRDTLKDALSSHGERVQASLVAYADPELKLVTATSDQAPAFIALLPRLIEAQRAKSADSTAASLAVVGGKAYQLVTVPVRAAGLGGWVLMAFQLDQAQLQELQQQSRLQGLLLLHAPGQRWRALGSVLDDIDSAALSAQLPPQPEPGQFPLKLGAEHLRGIYLKLLDDGQQQLGVLLLRSFDEAVAPYRQLQLILLALTLLGVLVFALGSVLMARRISGPVKALAESAERLGAGDYDTPVQRTSTDEIGDLAQAFEGMRQGIRKREEQVHRLAFWDQLTDLPNREQFSQFLLNRIQHDDSPCAVLMLDLDRFKHVNDVLGHRFGDQLLCGVAERLQTLLRADRHFLARLGGDEFVLLLDGAGEEQALDAALRIHRNFEHPLQIEEQTVDLSAGIGIALYPRHGREVSVLLSRAELAMYAAKRSQAGSQVYTPSFDAGSQESLSLLGELRRAVENGELRLFLQPKVDLRNGAVISAEALVRWEHPQRGLVPPMQFIPFAEQTGFIRSLTAWVLEASADAWERAQARGQALRISVNLSTRDLLDQDLPLKIGAILKARAAPPQALCLEITESAIMDDPQRALMTLEHLNAMGFKLSIDDFGTGYSSLAYLKRLPVDELKIDKSFVMAMESDLDDAKIVRSTIELAHNLGLSVVAEGLETAKTWKLLAALGCDEGQGYYIAKPMPEAQFMQWLANWRPPELGDESPDTVMAGLG</sequence>